<organism evidence="3 4">
    <name type="scientific">Holothuria leucospilota</name>
    <name type="common">Black long sea cucumber</name>
    <name type="synonym">Mertensiothuria leucospilota</name>
    <dbReference type="NCBI Taxonomy" id="206669"/>
    <lineage>
        <taxon>Eukaryota</taxon>
        <taxon>Metazoa</taxon>
        <taxon>Echinodermata</taxon>
        <taxon>Eleutherozoa</taxon>
        <taxon>Echinozoa</taxon>
        <taxon>Holothuroidea</taxon>
        <taxon>Aspidochirotacea</taxon>
        <taxon>Aspidochirotida</taxon>
        <taxon>Holothuriidae</taxon>
        <taxon>Holothuria</taxon>
    </lineage>
</organism>
<dbReference type="AlphaFoldDB" id="A0A9Q1C668"/>
<dbReference type="PANTHER" id="PTHR46312">
    <property type="entry name" value="NACHT DOMAIN-CONTAINING PROTEIN"/>
    <property type="match status" value="1"/>
</dbReference>
<dbReference type="PROSITE" id="PS50837">
    <property type="entry name" value="NACHT"/>
    <property type="match status" value="1"/>
</dbReference>
<protein>
    <submittedName>
        <fullName evidence="3">NACHT, LRR and PYD domains-containing protein 14</fullName>
    </submittedName>
</protein>
<feature type="compositionally biased region" description="Acidic residues" evidence="1">
    <location>
        <begin position="710"/>
        <end position="731"/>
    </location>
</feature>
<dbReference type="SUPFAM" id="SSF52540">
    <property type="entry name" value="P-loop containing nucleoside triphosphate hydrolases"/>
    <property type="match status" value="1"/>
</dbReference>
<proteinExistence type="predicted"/>
<evidence type="ECO:0000259" key="2">
    <source>
        <dbReference type="PROSITE" id="PS50837"/>
    </source>
</evidence>
<dbReference type="InterPro" id="IPR007111">
    <property type="entry name" value="NACHT_NTPase"/>
</dbReference>
<dbReference type="EMBL" id="JAIZAY010000007">
    <property type="protein sequence ID" value="KAJ8038889.1"/>
    <property type="molecule type" value="Genomic_DNA"/>
</dbReference>
<evidence type="ECO:0000313" key="3">
    <source>
        <dbReference type="EMBL" id="KAJ8038889.1"/>
    </source>
</evidence>
<dbReference type="Gene3D" id="3.40.50.300">
    <property type="entry name" value="P-loop containing nucleotide triphosphate hydrolases"/>
    <property type="match status" value="1"/>
</dbReference>
<accession>A0A9Q1C668</accession>
<evidence type="ECO:0000313" key="4">
    <source>
        <dbReference type="Proteomes" id="UP001152320"/>
    </source>
</evidence>
<dbReference type="Proteomes" id="UP001152320">
    <property type="component" value="Chromosome 7"/>
</dbReference>
<reference evidence="3" key="1">
    <citation type="submission" date="2021-10" db="EMBL/GenBank/DDBJ databases">
        <title>Tropical sea cucumber genome reveals ecological adaptation and Cuvierian tubules defense mechanism.</title>
        <authorList>
            <person name="Chen T."/>
        </authorList>
    </citation>
    <scope>NUCLEOTIDE SEQUENCE</scope>
    <source>
        <strain evidence="3">Nanhai2018</strain>
        <tissue evidence="3">Muscle</tissue>
    </source>
</reference>
<comment type="caution">
    <text evidence="3">The sequence shown here is derived from an EMBL/GenBank/DDBJ whole genome shotgun (WGS) entry which is preliminary data.</text>
</comment>
<feature type="domain" description="NACHT" evidence="2">
    <location>
        <begin position="50"/>
        <end position="171"/>
    </location>
</feature>
<name>A0A9Q1C668_HOLLE</name>
<dbReference type="InterPro" id="IPR027417">
    <property type="entry name" value="P-loop_NTPase"/>
</dbReference>
<evidence type="ECO:0000256" key="1">
    <source>
        <dbReference type="SAM" id="MobiDB-lite"/>
    </source>
</evidence>
<dbReference type="Pfam" id="PF05729">
    <property type="entry name" value="NACHT"/>
    <property type="match status" value="1"/>
</dbReference>
<feature type="region of interest" description="Disordered" evidence="1">
    <location>
        <begin position="707"/>
        <end position="731"/>
    </location>
</feature>
<gene>
    <name evidence="3" type="ORF">HOLleu_16448</name>
</gene>
<dbReference type="OrthoDB" id="120976at2759"/>
<keyword evidence="4" id="KW-1185">Reference proteome</keyword>
<sequence>MSEDEEFPDNVYISRTMSFKLENKISTYRSQPGCLKSFEDILTENEFEQKHFLLEGAAGQGKTFIAMQIVKDWLKPSKVSPLQKFDILIFLSLREMNKKTIFEHVVETLLADDTDLTPNDIEEILMKEKQYLIVLDEFEQYSERHEKDSLVHNVMRHKILRDTRVILMTRPTIYTKTLGRNVVFLSLNNFTPGQIEQYIHCIYERKEDIGKKVTHLLQENVEVAHLCKTPLFLFMTSYLIYKQPSLVDRFRDVTSFLEYFIDSLLTSFLTNPFENHTDEAQIEEKYPRNLTKIAIKGLANLQHSWSKQYLVEQSCIKDVNNLVDIKIFIESEKTAQSGREDAERHQIRFSHEIFQYFYGAIYLAFYASFDEFESFVERLNKHNCQILFIFTCGLSKKSEHVKTIVKLLLKEKDYHPFPIRDCIVQCLTHAKSITLEGMKDELTALCSKEHGMRMLDVEDKALKNAKAKIINVCHNLKVPVNVIALNKVLAGADDDTMRLDCGASFELPDDVKAYFITDFNGHFTDKHCMRLIERTKNIMEVIIFSSLAPSFCTIEALDKIADTEMTVLWVTYKGDHVVSVSFTSKYLCKWVRYSAIVAINHLRQFKGWKSLPPEVKQSKEKEIVSEIEKKGLQTFFNSSQHFSEEERNIMLSRIDDDLKIIQSIIAGWFGTFEAHSEEVAAERRRYYKKHLSKIRRRIFTQMTATSLDELTNDSESDDTYEDEDDDDQLEEGEQTMREFSVSLKLLMVVMQL</sequence>
<dbReference type="PANTHER" id="PTHR46312:SF2">
    <property type="entry name" value="NUCLEOTIDE-BINDING OLIGOMERIZATION DOMAIN-CONTAINING PROTEIN 2-LIKE"/>
    <property type="match status" value="1"/>
</dbReference>